<evidence type="ECO:0000313" key="1">
    <source>
        <dbReference type="EMBL" id="CBX97869.1"/>
    </source>
</evidence>
<dbReference type="EMBL" id="FP929132">
    <property type="protein sequence ID" value="CBX97869.1"/>
    <property type="molecule type" value="Genomic_DNA"/>
</dbReference>
<protein>
    <submittedName>
        <fullName evidence="1">Predicted protein</fullName>
    </submittedName>
</protein>
<keyword evidence="2" id="KW-1185">Reference proteome</keyword>
<dbReference type="GeneID" id="13281355"/>
<dbReference type="VEuPathDB" id="FungiDB:LEMA_uP092780.1"/>
<dbReference type="AlphaFoldDB" id="E5A2S3"/>
<name>E5A2S3_LEPMJ</name>
<evidence type="ECO:0000313" key="2">
    <source>
        <dbReference type="Proteomes" id="UP000002668"/>
    </source>
</evidence>
<sequence>MSKDATKLANFGSAFFRGDFTPRRIVQYLGTTKYHIPETASRHIPGKGSM</sequence>
<dbReference type="HOGENOM" id="CLU_3125366_0_0_1"/>
<proteinExistence type="predicted"/>
<dbReference type="InParanoid" id="E5A2S3"/>
<dbReference type="Proteomes" id="UP000002668">
    <property type="component" value="Genome"/>
</dbReference>
<organism evidence="2">
    <name type="scientific">Leptosphaeria maculans (strain JN3 / isolate v23.1.3 / race Av1-4-5-6-7-8)</name>
    <name type="common">Blackleg fungus</name>
    <name type="synonym">Phoma lingam</name>
    <dbReference type="NCBI Taxonomy" id="985895"/>
    <lineage>
        <taxon>Eukaryota</taxon>
        <taxon>Fungi</taxon>
        <taxon>Dikarya</taxon>
        <taxon>Ascomycota</taxon>
        <taxon>Pezizomycotina</taxon>
        <taxon>Dothideomycetes</taxon>
        <taxon>Pleosporomycetidae</taxon>
        <taxon>Pleosporales</taxon>
        <taxon>Pleosporineae</taxon>
        <taxon>Leptosphaeriaceae</taxon>
        <taxon>Plenodomus</taxon>
        <taxon>Plenodomus lingam/Leptosphaeria maculans species complex</taxon>
    </lineage>
</organism>
<accession>E5A2S3</accession>
<gene>
    <name evidence="1" type="ORF">LEMA_uP092780.1</name>
</gene>
<reference evidence="2" key="1">
    <citation type="journal article" date="2011" name="Nat. Commun.">
        <title>Effector diversification within compartments of the Leptosphaeria maculans genome affected by Repeat-Induced Point mutations.</title>
        <authorList>
            <person name="Rouxel T."/>
            <person name="Grandaubert J."/>
            <person name="Hane J.K."/>
            <person name="Hoede C."/>
            <person name="van de Wouw A.P."/>
            <person name="Couloux A."/>
            <person name="Dominguez V."/>
            <person name="Anthouard V."/>
            <person name="Bally P."/>
            <person name="Bourras S."/>
            <person name="Cozijnsen A.J."/>
            <person name="Ciuffetti L.M."/>
            <person name="Degrave A."/>
            <person name="Dilmaghani A."/>
            <person name="Duret L."/>
            <person name="Fudal I."/>
            <person name="Goodwin S.B."/>
            <person name="Gout L."/>
            <person name="Glaser N."/>
            <person name="Linglin J."/>
            <person name="Kema G.H.J."/>
            <person name="Lapalu N."/>
            <person name="Lawrence C.B."/>
            <person name="May K."/>
            <person name="Meyer M."/>
            <person name="Ollivier B."/>
            <person name="Poulain J."/>
            <person name="Schoch C.L."/>
            <person name="Simon A."/>
            <person name="Spatafora J.W."/>
            <person name="Stachowiak A."/>
            <person name="Turgeon B.G."/>
            <person name="Tyler B.M."/>
            <person name="Vincent D."/>
            <person name="Weissenbach J."/>
            <person name="Amselem J."/>
            <person name="Quesneville H."/>
            <person name="Oliver R.P."/>
            <person name="Wincker P."/>
            <person name="Balesdent M.-H."/>
            <person name="Howlett B.J."/>
        </authorList>
    </citation>
    <scope>NUCLEOTIDE SEQUENCE [LARGE SCALE GENOMIC DNA]</scope>
    <source>
        <strain evidence="2">JN3 / isolate v23.1.3 / race Av1-4-5-6-7-8</strain>
    </source>
</reference>